<accession>A0A840F222</accession>
<proteinExistence type="inferred from homology"/>
<evidence type="ECO:0000256" key="8">
    <source>
        <dbReference type="ARBA" id="ARBA00023136"/>
    </source>
</evidence>
<evidence type="ECO:0000259" key="10">
    <source>
        <dbReference type="Pfam" id="PF02355"/>
    </source>
</evidence>
<comment type="subcellular location">
    <subcellularLocation>
        <location evidence="1 9">Cell membrane</location>
        <topology evidence="1 9">Multi-pass membrane protein</topology>
    </subcellularLocation>
</comment>
<keyword evidence="4 9" id="KW-0812">Transmembrane</keyword>
<dbReference type="SUPFAM" id="SSF82866">
    <property type="entry name" value="Multidrug efflux transporter AcrB transmembrane domain"/>
    <property type="match status" value="1"/>
</dbReference>
<gene>
    <name evidence="9" type="primary">secF</name>
    <name evidence="11" type="ORF">BKA16_003065</name>
</gene>
<keyword evidence="3 9" id="KW-1003">Cell membrane</keyword>
<evidence type="ECO:0000256" key="4">
    <source>
        <dbReference type="ARBA" id="ARBA00022692"/>
    </source>
</evidence>
<dbReference type="Pfam" id="PF02355">
    <property type="entry name" value="SecD_SecF_C"/>
    <property type="match status" value="1"/>
</dbReference>
<feature type="domain" description="Protein export membrane protein SecD/SecF C-terminal" evidence="10">
    <location>
        <begin position="143"/>
        <end position="326"/>
    </location>
</feature>
<evidence type="ECO:0000256" key="7">
    <source>
        <dbReference type="ARBA" id="ARBA00023010"/>
    </source>
</evidence>
<dbReference type="PANTHER" id="PTHR30081">
    <property type="entry name" value="PROTEIN-EXPORT MEMBRANE PROTEIN SEC"/>
    <property type="match status" value="1"/>
</dbReference>
<dbReference type="PRINTS" id="PR01755">
    <property type="entry name" value="SECFTRNLCASE"/>
</dbReference>
<organism evidence="11 12">
    <name type="scientific">Gordonia humi</name>
    <dbReference type="NCBI Taxonomy" id="686429"/>
    <lineage>
        <taxon>Bacteria</taxon>
        <taxon>Bacillati</taxon>
        <taxon>Actinomycetota</taxon>
        <taxon>Actinomycetes</taxon>
        <taxon>Mycobacteriales</taxon>
        <taxon>Gordoniaceae</taxon>
        <taxon>Gordonia</taxon>
    </lineage>
</organism>
<comment type="subunit">
    <text evidence="9">Forms a complex with SecD. Part of the essential Sec protein translocation apparatus which comprises SecA, SecYEG and auxiliary proteins SecDF. Other proteins may also be involved.</text>
</comment>
<dbReference type="GO" id="GO:0006605">
    <property type="term" value="P:protein targeting"/>
    <property type="evidence" value="ECO:0007669"/>
    <property type="project" value="UniProtKB-UniRule"/>
</dbReference>
<dbReference type="InterPro" id="IPR005665">
    <property type="entry name" value="SecF_bac"/>
</dbReference>
<comment type="caution">
    <text evidence="11">The sequence shown here is derived from an EMBL/GenBank/DDBJ whole genome shotgun (WGS) entry which is preliminary data.</text>
</comment>
<keyword evidence="8 9" id="KW-0472">Membrane</keyword>
<keyword evidence="5 9" id="KW-0653">Protein transport</keyword>
<dbReference type="InterPro" id="IPR022646">
    <property type="entry name" value="SecD/SecF_CS"/>
</dbReference>
<feature type="transmembrane region" description="Helical" evidence="9">
    <location>
        <begin position="43"/>
        <end position="63"/>
    </location>
</feature>
<evidence type="ECO:0000256" key="9">
    <source>
        <dbReference type="HAMAP-Rule" id="MF_01464"/>
    </source>
</evidence>
<keyword evidence="7 9" id="KW-0811">Translocation</keyword>
<sequence>MSEEKPTTVWADDDYVAAKNQSFLSRLYTGTGAFDIVGKRKTWYIVSAVIMLICVLSMIFRGFTPGIDFEGGTQVSLPASSSVTTDAVSDVFSTTLGYAPEAVQTAGAGDAATIQLRTESLSDQDANKLSHALADTFKPDITLSDVSSSDVSSTWGAEITRKMVIALIVFLVVVFVYIAIRFDREMSAGALVSLLFDVVATAGVYSLVGWEVTPATVIGLLTILGFSVYDTVVVFDKVEENTRSVFATSRRTFAEQTNLAVNQTLMRSINTTIISVLPIIALMVVAVWMLGVGTLKDLALIQLVGVVVGTYSSVFLASPLLVSMKERRKDVQRHTKKVLARREKMAAQA</sequence>
<evidence type="ECO:0000256" key="2">
    <source>
        <dbReference type="ARBA" id="ARBA00022448"/>
    </source>
</evidence>
<dbReference type="Proteomes" id="UP000551501">
    <property type="component" value="Unassembled WGS sequence"/>
</dbReference>
<dbReference type="Gene3D" id="1.20.1640.10">
    <property type="entry name" value="Multidrug efflux transporter AcrB transmembrane domain"/>
    <property type="match status" value="1"/>
</dbReference>
<dbReference type="HAMAP" id="MF_01464_B">
    <property type="entry name" value="SecF_B"/>
    <property type="match status" value="1"/>
</dbReference>
<feature type="transmembrane region" description="Helical" evidence="9">
    <location>
        <begin position="187"/>
        <end position="208"/>
    </location>
</feature>
<dbReference type="GO" id="GO:0065002">
    <property type="term" value="P:intracellular protein transmembrane transport"/>
    <property type="evidence" value="ECO:0007669"/>
    <property type="project" value="UniProtKB-UniRule"/>
</dbReference>
<evidence type="ECO:0000313" key="11">
    <source>
        <dbReference type="EMBL" id="MBB4136513.1"/>
    </source>
</evidence>
<dbReference type="EMBL" id="JACIFP010000001">
    <property type="protein sequence ID" value="MBB4136513.1"/>
    <property type="molecule type" value="Genomic_DNA"/>
</dbReference>
<dbReference type="InterPro" id="IPR022813">
    <property type="entry name" value="SecD/SecF_arch_bac"/>
</dbReference>
<dbReference type="InterPro" id="IPR048634">
    <property type="entry name" value="SecD_SecF_C"/>
</dbReference>
<dbReference type="InterPro" id="IPR055344">
    <property type="entry name" value="SecD_SecF_C_bact"/>
</dbReference>
<keyword evidence="12" id="KW-1185">Reference proteome</keyword>
<evidence type="ECO:0000256" key="1">
    <source>
        <dbReference type="ARBA" id="ARBA00004651"/>
    </source>
</evidence>
<dbReference type="Pfam" id="PF07549">
    <property type="entry name" value="Sec_GG"/>
    <property type="match status" value="1"/>
</dbReference>
<reference evidence="11 12" key="1">
    <citation type="submission" date="2020-08" db="EMBL/GenBank/DDBJ databases">
        <title>Sequencing the genomes of 1000 actinobacteria strains.</title>
        <authorList>
            <person name="Klenk H.-P."/>
        </authorList>
    </citation>
    <scope>NUCLEOTIDE SEQUENCE [LARGE SCALE GENOMIC DNA]</scope>
    <source>
        <strain evidence="11 12">DSM 45298</strain>
    </source>
</reference>
<evidence type="ECO:0000256" key="6">
    <source>
        <dbReference type="ARBA" id="ARBA00022989"/>
    </source>
</evidence>
<evidence type="ECO:0000256" key="5">
    <source>
        <dbReference type="ARBA" id="ARBA00022927"/>
    </source>
</evidence>
<evidence type="ECO:0000313" key="12">
    <source>
        <dbReference type="Proteomes" id="UP000551501"/>
    </source>
</evidence>
<dbReference type="NCBIfam" id="TIGR00916">
    <property type="entry name" value="2A0604s01"/>
    <property type="match status" value="1"/>
</dbReference>
<feature type="transmembrane region" description="Helical" evidence="9">
    <location>
        <begin position="163"/>
        <end position="180"/>
    </location>
</feature>
<protein>
    <recommendedName>
        <fullName evidence="9">Protein-export membrane protein SecF</fullName>
    </recommendedName>
</protein>
<dbReference type="InterPro" id="IPR022645">
    <property type="entry name" value="SecD/SecF_bac"/>
</dbReference>
<dbReference type="AlphaFoldDB" id="A0A840F222"/>
<name>A0A840F222_9ACTN</name>
<keyword evidence="2 9" id="KW-0813">Transport</keyword>
<dbReference type="GO" id="GO:0015450">
    <property type="term" value="F:protein-transporting ATPase activity"/>
    <property type="evidence" value="ECO:0007669"/>
    <property type="project" value="InterPro"/>
</dbReference>
<comment type="function">
    <text evidence="9">Part of the Sec protein translocase complex. Interacts with the SecYEG preprotein conducting channel. SecDF uses the proton motive force (PMF) to complete protein translocation after the ATP-dependent function of SecA.</text>
</comment>
<evidence type="ECO:0000256" key="3">
    <source>
        <dbReference type="ARBA" id="ARBA00022475"/>
    </source>
</evidence>
<comment type="similarity">
    <text evidence="9">Belongs to the SecD/SecF family. SecF subfamily.</text>
</comment>
<keyword evidence="6 9" id="KW-1133">Transmembrane helix</keyword>
<dbReference type="RefSeq" id="WP_183371491.1">
    <property type="nucleotide sequence ID" value="NZ_BAABHL010000082.1"/>
</dbReference>
<dbReference type="GO" id="GO:0043952">
    <property type="term" value="P:protein transport by the Sec complex"/>
    <property type="evidence" value="ECO:0007669"/>
    <property type="project" value="UniProtKB-UniRule"/>
</dbReference>
<feature type="transmembrane region" description="Helical" evidence="9">
    <location>
        <begin position="299"/>
        <end position="322"/>
    </location>
</feature>
<dbReference type="GO" id="GO:0005886">
    <property type="term" value="C:plasma membrane"/>
    <property type="evidence" value="ECO:0007669"/>
    <property type="project" value="UniProtKB-SubCell"/>
</dbReference>
<feature type="transmembrane region" description="Helical" evidence="9">
    <location>
        <begin position="214"/>
        <end position="235"/>
    </location>
</feature>
<dbReference type="PANTHER" id="PTHR30081:SF8">
    <property type="entry name" value="PROTEIN TRANSLOCASE SUBUNIT SECF"/>
    <property type="match status" value="1"/>
</dbReference>
<feature type="transmembrane region" description="Helical" evidence="9">
    <location>
        <begin position="273"/>
        <end position="293"/>
    </location>
</feature>
<dbReference type="NCBIfam" id="TIGR00966">
    <property type="entry name" value="transloc_SecF"/>
    <property type="match status" value="1"/>
</dbReference>